<sequence>MFEIAHDNCFVYSIITVREIKSKNWFDNIVEDLMFLWANETAIPYLNHLWLKQ</sequence>
<gene>
    <name evidence="1" type="ORF">LCGC14_2756050</name>
</gene>
<accession>A0A0F8Z085</accession>
<evidence type="ECO:0000313" key="1">
    <source>
        <dbReference type="EMBL" id="KKK87157.1"/>
    </source>
</evidence>
<proteinExistence type="predicted"/>
<reference evidence="1" key="1">
    <citation type="journal article" date="2015" name="Nature">
        <title>Complex archaea that bridge the gap between prokaryotes and eukaryotes.</title>
        <authorList>
            <person name="Spang A."/>
            <person name="Saw J.H."/>
            <person name="Jorgensen S.L."/>
            <person name="Zaremba-Niedzwiedzka K."/>
            <person name="Martijn J."/>
            <person name="Lind A.E."/>
            <person name="van Eijk R."/>
            <person name="Schleper C."/>
            <person name="Guy L."/>
            <person name="Ettema T.J."/>
        </authorList>
    </citation>
    <scope>NUCLEOTIDE SEQUENCE</scope>
</reference>
<dbReference type="AlphaFoldDB" id="A0A0F8Z085"/>
<name>A0A0F8Z085_9ZZZZ</name>
<comment type="caution">
    <text evidence="1">The sequence shown here is derived from an EMBL/GenBank/DDBJ whole genome shotgun (WGS) entry which is preliminary data.</text>
</comment>
<organism evidence="1">
    <name type="scientific">marine sediment metagenome</name>
    <dbReference type="NCBI Taxonomy" id="412755"/>
    <lineage>
        <taxon>unclassified sequences</taxon>
        <taxon>metagenomes</taxon>
        <taxon>ecological metagenomes</taxon>
    </lineage>
</organism>
<protein>
    <submittedName>
        <fullName evidence="1">Uncharacterized protein</fullName>
    </submittedName>
</protein>
<dbReference type="EMBL" id="LAZR01050528">
    <property type="protein sequence ID" value="KKK87157.1"/>
    <property type="molecule type" value="Genomic_DNA"/>
</dbReference>